<dbReference type="EMBL" id="JAOQAZ010000051">
    <property type="protein sequence ID" value="KAJ4244368.1"/>
    <property type="molecule type" value="Genomic_DNA"/>
</dbReference>
<feature type="compositionally biased region" description="Basic residues" evidence="1">
    <location>
        <begin position="117"/>
        <end position="128"/>
    </location>
</feature>
<accession>A0A9W8RIN1</accession>
<feature type="compositionally biased region" description="Basic and acidic residues" evidence="1">
    <location>
        <begin position="70"/>
        <end position="79"/>
    </location>
</feature>
<evidence type="ECO:0000256" key="1">
    <source>
        <dbReference type="SAM" id="MobiDB-lite"/>
    </source>
</evidence>
<feature type="region of interest" description="Disordered" evidence="1">
    <location>
        <begin position="40"/>
        <end position="180"/>
    </location>
</feature>
<protein>
    <submittedName>
        <fullName evidence="2">Uncharacterized protein</fullName>
    </submittedName>
</protein>
<dbReference type="Proteomes" id="UP001152049">
    <property type="component" value="Unassembled WGS sequence"/>
</dbReference>
<feature type="region of interest" description="Disordered" evidence="1">
    <location>
        <begin position="1"/>
        <end position="25"/>
    </location>
</feature>
<name>A0A9W8RIN1_9HYPO</name>
<evidence type="ECO:0000313" key="3">
    <source>
        <dbReference type="Proteomes" id="UP001152049"/>
    </source>
</evidence>
<evidence type="ECO:0000313" key="2">
    <source>
        <dbReference type="EMBL" id="KAJ4244368.1"/>
    </source>
</evidence>
<keyword evidence="3" id="KW-1185">Reference proteome</keyword>
<reference evidence="2" key="1">
    <citation type="submission" date="2022-09" db="EMBL/GenBank/DDBJ databases">
        <title>Fusarium specimens isolated from Avocado Roots.</title>
        <authorList>
            <person name="Stajich J."/>
            <person name="Roper C."/>
            <person name="Heimlech-Rivalta G."/>
        </authorList>
    </citation>
    <scope>NUCLEOTIDE SEQUENCE</scope>
    <source>
        <strain evidence="2">CF00136</strain>
    </source>
</reference>
<sequence>MCPSLNSEDSLRQPGFNLRKRSQSNTSAGYNIIAKISKASSAIPHTPTHLRSSSPYSTPRGSTFVQFLQRKGESAHEDTTPGSPFYFASSPPLPGVIESFREEAEAQVKAHSENKKASHTRPPIKKPARNTGKESGNGSVAVVSRNAVGEASDLDDGQSAANDEAENATGRDAADGAAEN</sequence>
<proteinExistence type="predicted"/>
<gene>
    <name evidence="2" type="ORF">NW762_014495</name>
</gene>
<feature type="compositionally biased region" description="Basic and acidic residues" evidence="1">
    <location>
        <begin position="99"/>
        <end position="116"/>
    </location>
</feature>
<organism evidence="2 3">
    <name type="scientific">Fusarium torreyae</name>
    <dbReference type="NCBI Taxonomy" id="1237075"/>
    <lineage>
        <taxon>Eukaryota</taxon>
        <taxon>Fungi</taxon>
        <taxon>Dikarya</taxon>
        <taxon>Ascomycota</taxon>
        <taxon>Pezizomycotina</taxon>
        <taxon>Sordariomycetes</taxon>
        <taxon>Hypocreomycetidae</taxon>
        <taxon>Hypocreales</taxon>
        <taxon>Nectriaceae</taxon>
        <taxon>Fusarium</taxon>
    </lineage>
</organism>
<dbReference type="AlphaFoldDB" id="A0A9W8RIN1"/>
<comment type="caution">
    <text evidence="2">The sequence shown here is derived from an EMBL/GenBank/DDBJ whole genome shotgun (WGS) entry which is preliminary data.</text>
</comment>
<feature type="compositionally biased region" description="Polar residues" evidence="1">
    <location>
        <begin position="49"/>
        <end position="66"/>
    </location>
</feature>